<organism evidence="2 3">
    <name type="scientific">Maribacter aquimaris</name>
    <dbReference type="NCBI Taxonomy" id="2737171"/>
    <lineage>
        <taxon>Bacteria</taxon>
        <taxon>Pseudomonadati</taxon>
        <taxon>Bacteroidota</taxon>
        <taxon>Flavobacteriia</taxon>
        <taxon>Flavobacteriales</taxon>
        <taxon>Flavobacteriaceae</taxon>
        <taxon>Maribacter</taxon>
    </lineage>
</organism>
<dbReference type="Proteomes" id="UP001166021">
    <property type="component" value="Unassembled WGS sequence"/>
</dbReference>
<accession>A0ABR7UXI7</accession>
<dbReference type="Pfam" id="PF26622">
    <property type="entry name" value="DUF8199"/>
    <property type="match status" value="1"/>
</dbReference>
<dbReference type="InterPro" id="IPR058512">
    <property type="entry name" value="DUF8199"/>
</dbReference>
<feature type="signal peptide" evidence="1">
    <location>
        <begin position="1"/>
        <end position="25"/>
    </location>
</feature>
<dbReference type="RefSeq" id="WP_188242735.1">
    <property type="nucleotide sequence ID" value="NZ_JABTCF010000002.1"/>
</dbReference>
<sequence>MKAIAFKITAVSMALLLLATTTSWKVEKHFCMGHLVDMAFFVDAQDCGMDMVSESDSVATIDKESCCDDEVIAIEGQNDVRPSFNDIDVEQQPFLVAYTYTYLGLFEPIAVKNIPHKQYIPPKIVKDFQLLGDVFLI</sequence>
<evidence type="ECO:0008006" key="4">
    <source>
        <dbReference type="Google" id="ProtNLM"/>
    </source>
</evidence>
<reference evidence="2" key="1">
    <citation type="submission" date="2020-05" db="EMBL/GenBank/DDBJ databases">
        <title>The draft genome sequence of Maribacter sp. ANRC-HE7.</title>
        <authorList>
            <person name="Mu L."/>
        </authorList>
    </citation>
    <scope>NUCLEOTIDE SEQUENCE</scope>
    <source>
        <strain evidence="2">ANRC-HE7</strain>
    </source>
</reference>
<dbReference type="EMBL" id="JABTCF010000002">
    <property type="protein sequence ID" value="MBD0777208.1"/>
    <property type="molecule type" value="Genomic_DNA"/>
</dbReference>
<dbReference type="NCBIfam" id="NF047658">
    <property type="entry name" value="HYC_CC_PP"/>
    <property type="match status" value="1"/>
</dbReference>
<evidence type="ECO:0000313" key="2">
    <source>
        <dbReference type="EMBL" id="MBD0777208.1"/>
    </source>
</evidence>
<evidence type="ECO:0000313" key="3">
    <source>
        <dbReference type="Proteomes" id="UP001166021"/>
    </source>
</evidence>
<keyword evidence="3" id="KW-1185">Reference proteome</keyword>
<protein>
    <recommendedName>
        <fullName evidence="4">Secreted protein</fullName>
    </recommendedName>
</protein>
<dbReference type="InterPro" id="IPR058060">
    <property type="entry name" value="HYC_CC_PP"/>
</dbReference>
<proteinExistence type="predicted"/>
<comment type="caution">
    <text evidence="2">The sequence shown here is derived from an EMBL/GenBank/DDBJ whole genome shotgun (WGS) entry which is preliminary data.</text>
</comment>
<gene>
    <name evidence="2" type="ORF">HPE56_05325</name>
</gene>
<evidence type="ECO:0000256" key="1">
    <source>
        <dbReference type="SAM" id="SignalP"/>
    </source>
</evidence>
<keyword evidence="1" id="KW-0732">Signal</keyword>
<name>A0ABR7UXI7_9FLAO</name>
<feature type="chain" id="PRO_5046973850" description="Secreted protein" evidence="1">
    <location>
        <begin position="26"/>
        <end position="137"/>
    </location>
</feature>